<dbReference type="PANTHER" id="PTHR47698:SF2">
    <property type="entry name" value="FATTY-ACID-BINDING PROTEIN 3, CHLOROPLASTIC"/>
    <property type="match status" value="1"/>
</dbReference>
<dbReference type="GO" id="GO:0016872">
    <property type="term" value="F:intramolecular lyase activity"/>
    <property type="evidence" value="ECO:0007669"/>
    <property type="project" value="InterPro"/>
</dbReference>
<accession>A0A067L5L6</accession>
<dbReference type="UniPathway" id="UPA00154"/>
<dbReference type="SUPFAM" id="SSF54626">
    <property type="entry name" value="Chalcone isomerase"/>
    <property type="match status" value="1"/>
</dbReference>
<protein>
    <recommendedName>
        <fullName evidence="2">Chalcone-flavonone isomerase family protein</fullName>
    </recommendedName>
</protein>
<dbReference type="GO" id="GO:0009813">
    <property type="term" value="P:flavonoid biosynthetic process"/>
    <property type="evidence" value="ECO:0007669"/>
    <property type="project" value="UniProtKB-UniPathway"/>
</dbReference>
<dbReference type="GO" id="GO:0006631">
    <property type="term" value="P:fatty acid metabolic process"/>
    <property type="evidence" value="ECO:0007669"/>
    <property type="project" value="TreeGrafter"/>
</dbReference>
<sequence length="268" mass="28731">MWPATLNSNPGISFQRKPPNPFSPFGKIHSFSTLSLLPLHKNNLNHTHFYLKVSSSSSVGSSGYTEEPATNVRFQTSLSLPGCSSSLSLLGTGYREKVFAIIGVKVYAAGLYVNPSILSALDTWKGQSTAEIHGNAAFFSSIFQAALEKSLQIVLVRDVDGKTFWDALDDAISPRIKAPTLVDESALSAFRSVFQDRALKKGTFIFLTWLDPSKLLICVSSDGIPSSVDATIESANVASALFDVFFGDASVSPSLKASVTTGLATILK</sequence>
<dbReference type="Gene3D" id="1.10.890.20">
    <property type="match status" value="1"/>
</dbReference>
<name>A0A067L5L6_JATCU</name>
<dbReference type="OrthoDB" id="18193at2759"/>
<proteinExistence type="inferred from homology"/>
<feature type="domain" description="Chalcone isomerase" evidence="3">
    <location>
        <begin position="71"/>
        <end position="264"/>
    </location>
</feature>
<comment type="similarity">
    <text evidence="1 2">Belongs to the chalcone isomerase family.</text>
</comment>
<dbReference type="STRING" id="180498.A0A067L5L6"/>
<dbReference type="Pfam" id="PF02431">
    <property type="entry name" value="Chalcone"/>
    <property type="match status" value="1"/>
</dbReference>
<dbReference type="InterPro" id="IPR016089">
    <property type="entry name" value="Chalcone_isomerase_bundle_sf"/>
</dbReference>
<dbReference type="Gene3D" id="3.50.70.10">
    <property type="match status" value="1"/>
</dbReference>
<dbReference type="GO" id="GO:0005504">
    <property type="term" value="F:fatty acid binding"/>
    <property type="evidence" value="ECO:0007669"/>
    <property type="project" value="TreeGrafter"/>
</dbReference>
<dbReference type="GO" id="GO:0009570">
    <property type="term" value="C:chloroplast stroma"/>
    <property type="evidence" value="ECO:0007669"/>
    <property type="project" value="TreeGrafter"/>
</dbReference>
<dbReference type="EMBL" id="KK914346">
    <property type="protein sequence ID" value="KDP39780.1"/>
    <property type="molecule type" value="Genomic_DNA"/>
</dbReference>
<evidence type="ECO:0000256" key="2">
    <source>
        <dbReference type="RuleBase" id="RU361158"/>
    </source>
</evidence>
<dbReference type="InterPro" id="IPR036298">
    <property type="entry name" value="Chalcone_isomerase_sf"/>
</dbReference>
<dbReference type="InterPro" id="IPR016088">
    <property type="entry name" value="Chalcone_isomerase_3-sand"/>
</dbReference>
<dbReference type="PANTHER" id="PTHR47698">
    <property type="entry name" value="FATTY-ACID-BINDING PROTEIN 3, CHLOROPLASTIC"/>
    <property type="match status" value="1"/>
</dbReference>
<dbReference type="InterPro" id="IPR016087">
    <property type="entry name" value="Chalcone_isomerase"/>
</dbReference>
<organism evidence="4 5">
    <name type="scientific">Jatropha curcas</name>
    <name type="common">Barbados nut</name>
    <dbReference type="NCBI Taxonomy" id="180498"/>
    <lineage>
        <taxon>Eukaryota</taxon>
        <taxon>Viridiplantae</taxon>
        <taxon>Streptophyta</taxon>
        <taxon>Embryophyta</taxon>
        <taxon>Tracheophyta</taxon>
        <taxon>Spermatophyta</taxon>
        <taxon>Magnoliopsida</taxon>
        <taxon>eudicotyledons</taxon>
        <taxon>Gunneridae</taxon>
        <taxon>Pentapetalae</taxon>
        <taxon>rosids</taxon>
        <taxon>fabids</taxon>
        <taxon>Malpighiales</taxon>
        <taxon>Euphorbiaceae</taxon>
        <taxon>Crotonoideae</taxon>
        <taxon>Jatropheae</taxon>
        <taxon>Jatropha</taxon>
    </lineage>
</organism>
<evidence type="ECO:0000313" key="4">
    <source>
        <dbReference type="EMBL" id="KDP39780.1"/>
    </source>
</evidence>
<evidence type="ECO:0000256" key="1">
    <source>
        <dbReference type="ARBA" id="ARBA00007166"/>
    </source>
</evidence>
<reference evidence="4 5" key="1">
    <citation type="journal article" date="2014" name="PLoS ONE">
        <title>Global Analysis of Gene Expression Profiles in Physic Nut (Jatropha curcas L.) Seedlings Exposed to Salt Stress.</title>
        <authorList>
            <person name="Zhang L."/>
            <person name="Zhang C."/>
            <person name="Wu P."/>
            <person name="Chen Y."/>
            <person name="Li M."/>
            <person name="Jiang H."/>
            <person name="Wu G."/>
        </authorList>
    </citation>
    <scope>NUCLEOTIDE SEQUENCE [LARGE SCALE GENOMIC DNA]</scope>
    <source>
        <strain evidence="5">cv. GZQX0401</strain>
        <tissue evidence="4">Young leaves</tissue>
    </source>
</reference>
<gene>
    <name evidence="4" type="ORF">JCGZ_04939</name>
</gene>
<evidence type="ECO:0000313" key="5">
    <source>
        <dbReference type="Proteomes" id="UP000027138"/>
    </source>
</evidence>
<dbReference type="Proteomes" id="UP000027138">
    <property type="component" value="Unassembled WGS sequence"/>
</dbReference>
<dbReference type="AlphaFoldDB" id="A0A067L5L6"/>
<evidence type="ECO:0000259" key="3">
    <source>
        <dbReference type="Pfam" id="PF02431"/>
    </source>
</evidence>
<keyword evidence="5" id="KW-1185">Reference proteome</keyword>